<evidence type="ECO:0008006" key="4">
    <source>
        <dbReference type="Google" id="ProtNLM"/>
    </source>
</evidence>
<keyword evidence="3" id="KW-1185">Reference proteome</keyword>
<feature type="transmembrane region" description="Helical" evidence="1">
    <location>
        <begin position="564"/>
        <end position="586"/>
    </location>
</feature>
<protein>
    <recommendedName>
        <fullName evidence="4">NACHT domain-containing protein</fullName>
    </recommendedName>
</protein>
<evidence type="ECO:0000313" key="3">
    <source>
        <dbReference type="Proteomes" id="UP001595867"/>
    </source>
</evidence>
<evidence type="ECO:0000256" key="1">
    <source>
        <dbReference type="SAM" id="Phobius"/>
    </source>
</evidence>
<feature type="transmembrane region" description="Helical" evidence="1">
    <location>
        <begin position="433"/>
        <end position="458"/>
    </location>
</feature>
<dbReference type="InterPro" id="IPR027417">
    <property type="entry name" value="P-loop_NTPase"/>
</dbReference>
<dbReference type="SUPFAM" id="SSF52540">
    <property type="entry name" value="P-loop containing nucleoside triphosphate hydrolases"/>
    <property type="match status" value="1"/>
</dbReference>
<dbReference type="RefSeq" id="WP_378067615.1">
    <property type="nucleotide sequence ID" value="NZ_JBHSBL010000015.1"/>
</dbReference>
<keyword evidence="1" id="KW-1133">Transmembrane helix</keyword>
<feature type="transmembrane region" description="Helical" evidence="1">
    <location>
        <begin position="12"/>
        <end position="31"/>
    </location>
</feature>
<proteinExistence type="predicted"/>
<feature type="transmembrane region" description="Helical" evidence="1">
    <location>
        <begin position="470"/>
        <end position="490"/>
    </location>
</feature>
<sequence length="673" mass="71947">MPNWSTRPRVWFLITLVAATVAALLLAWFLHSEGLERADKWSSVVFGSVSASAACVCALTWLWRLGNTDAGGERETVLARLAAAQREQWAAEQAARRVGDPWPLNVTWAVNAGTSAVMASWASILRTAGAGPVDVGGDYARVADVFVRGDVPRRLVMLGEPGAGKSLLAIHLTVQLLTRRVPGEPVTVLLSAAAWNPVQSLDDWIADQLIAQDRRLARSVPGPGSTSRSLARDLVVGGFVLPVLDGLDELDDERQRAALIGLSRAATAGREFVVTCRTQPYRAAVQVCGPIPAAVVVELQPIPSAEAAQHLADSAGVDAPRWSPVLDHLRRESGTPLVRALSTPLLIWLARTVYQDRERDPWELLTAEWAGSRDGIERHLLEHLIPAAYADHRGVPAEIPEARWLATLAGHLREQRTYDLAWWRIAEIRPASAVQVASIAFVILVAIFGTLSAVLTGIPVVYDEMSPGLIAFRVGSGIGLFTAFGRMIFTDLHHPRRLSPRAALKSFLVVTCPLLLIVALATGSFTLGAVFAATVGVVAALASGAVAAPSATSPLASLTLDRNAALVSAATVGTVELALFAQSIGLKNPMTWLIMGLVPLAAVLLSAWGQYCLATIVLAALGRLPLRLTRSLADAHERGVLRSAGSVYQFRHGLLRDRLAATPESRKAPAPAR</sequence>
<evidence type="ECO:0000313" key="2">
    <source>
        <dbReference type="EMBL" id="MFC4066651.1"/>
    </source>
</evidence>
<dbReference type="EMBL" id="JBHSBL010000015">
    <property type="protein sequence ID" value="MFC4066651.1"/>
    <property type="molecule type" value="Genomic_DNA"/>
</dbReference>
<feature type="transmembrane region" description="Helical" evidence="1">
    <location>
        <begin position="527"/>
        <end position="552"/>
    </location>
</feature>
<accession>A0ABV8IRM6</accession>
<keyword evidence="1" id="KW-0812">Transmembrane</keyword>
<name>A0ABV8IRM6_9ACTN</name>
<feature type="transmembrane region" description="Helical" evidence="1">
    <location>
        <begin position="43"/>
        <end position="63"/>
    </location>
</feature>
<comment type="caution">
    <text evidence="2">The sequence shown here is derived from an EMBL/GenBank/DDBJ whole genome shotgun (WGS) entry which is preliminary data.</text>
</comment>
<organism evidence="2 3">
    <name type="scientific">Actinoplanes subglobosus</name>
    <dbReference type="NCBI Taxonomy" id="1547892"/>
    <lineage>
        <taxon>Bacteria</taxon>
        <taxon>Bacillati</taxon>
        <taxon>Actinomycetota</taxon>
        <taxon>Actinomycetes</taxon>
        <taxon>Micromonosporales</taxon>
        <taxon>Micromonosporaceae</taxon>
        <taxon>Actinoplanes</taxon>
    </lineage>
</organism>
<dbReference type="Proteomes" id="UP001595867">
    <property type="component" value="Unassembled WGS sequence"/>
</dbReference>
<keyword evidence="1" id="KW-0472">Membrane</keyword>
<reference evidence="3" key="1">
    <citation type="journal article" date="2019" name="Int. J. Syst. Evol. Microbiol.">
        <title>The Global Catalogue of Microorganisms (GCM) 10K type strain sequencing project: providing services to taxonomists for standard genome sequencing and annotation.</title>
        <authorList>
            <consortium name="The Broad Institute Genomics Platform"/>
            <consortium name="The Broad Institute Genome Sequencing Center for Infectious Disease"/>
            <person name="Wu L."/>
            <person name="Ma J."/>
        </authorList>
    </citation>
    <scope>NUCLEOTIDE SEQUENCE [LARGE SCALE GENOMIC DNA]</scope>
    <source>
        <strain evidence="3">TBRC 5832</strain>
    </source>
</reference>
<gene>
    <name evidence="2" type="ORF">ACFO0C_17070</name>
</gene>
<dbReference type="Gene3D" id="3.40.50.300">
    <property type="entry name" value="P-loop containing nucleotide triphosphate hydrolases"/>
    <property type="match status" value="1"/>
</dbReference>
<feature type="transmembrane region" description="Helical" evidence="1">
    <location>
        <begin position="592"/>
        <end position="621"/>
    </location>
</feature>
<feature type="transmembrane region" description="Helical" evidence="1">
    <location>
        <begin position="502"/>
        <end position="521"/>
    </location>
</feature>